<sequence>MSYKVYFIGPSLDTQGGISSVLKLYKENLTGLEMAFLGSYSGKNRFRDLYCFIYALIRTFIICLTDKKAIFHINTASNGSYFRKSIIARMCLLFGRKVILHIHGGGFIDFIESSKPQKKKAIITLLRRVHHIIVLSDFWLESYQKYTAKDKISVLYNPCGIIDKVYKPRSNMKTRILFVGAICKNKGVYDLIQSVRPLDKNSYILDLYGNGELDQARSLTKTFALTDNIHIYDWVSRRELDAVYERSDILVLPSYAEGMPMCILEAMGKGLPIIASDVGGIPDTIVDGHNGYIISPGNTSALKDKISLLISDKLLREQMGKASLELAATRYSVEKIAEKLKRIYDSL</sequence>
<keyword evidence="2" id="KW-0808">Transferase</keyword>
<keyword evidence="3" id="KW-1185">Reference proteome</keyword>
<evidence type="ECO:0000259" key="1">
    <source>
        <dbReference type="Pfam" id="PF00534"/>
    </source>
</evidence>
<proteinExistence type="predicted"/>
<reference evidence="3" key="1">
    <citation type="submission" date="2015-07" db="EMBL/GenBank/DDBJ databases">
        <title>Near-Complete Genome Sequence of the Cellulolytic Bacterium Bacteroides (Pseudobacteroides) cellulosolvens ATCC 35603.</title>
        <authorList>
            <person name="Dassa B."/>
            <person name="Utturkar S.M."/>
            <person name="Klingeman D.M."/>
            <person name="Hurt R.A."/>
            <person name="Keller M."/>
            <person name="Xu J."/>
            <person name="Reddy Y.H.K."/>
            <person name="Borovok I."/>
            <person name="Grinberg I.R."/>
            <person name="Lamed R."/>
            <person name="Zhivin O."/>
            <person name="Bayer E.A."/>
            <person name="Brown S.D."/>
        </authorList>
    </citation>
    <scope>NUCLEOTIDE SEQUENCE [LARGE SCALE GENOMIC DNA]</scope>
    <source>
        <strain evidence="3">DSM 2933</strain>
    </source>
</reference>
<comment type="caution">
    <text evidence="2">The sequence shown here is derived from an EMBL/GenBank/DDBJ whole genome shotgun (WGS) entry which is preliminary data.</text>
</comment>
<organism evidence="2 3">
    <name type="scientific">Pseudobacteroides cellulosolvens ATCC 35603 = DSM 2933</name>
    <dbReference type="NCBI Taxonomy" id="398512"/>
    <lineage>
        <taxon>Bacteria</taxon>
        <taxon>Bacillati</taxon>
        <taxon>Bacillota</taxon>
        <taxon>Clostridia</taxon>
        <taxon>Eubacteriales</taxon>
        <taxon>Oscillospiraceae</taxon>
        <taxon>Pseudobacteroides</taxon>
    </lineage>
</organism>
<dbReference type="InterPro" id="IPR001296">
    <property type="entry name" value="Glyco_trans_1"/>
</dbReference>
<dbReference type="AlphaFoldDB" id="A0A0L6JLF4"/>
<dbReference type="PATRIC" id="fig|398512.5.peg.1929"/>
<protein>
    <submittedName>
        <fullName evidence="2">Glycosyl transferase group 1</fullName>
    </submittedName>
</protein>
<dbReference type="Proteomes" id="UP000036923">
    <property type="component" value="Unassembled WGS sequence"/>
</dbReference>
<feature type="domain" description="Glycosyl transferase family 1" evidence="1">
    <location>
        <begin position="171"/>
        <end position="323"/>
    </location>
</feature>
<evidence type="ECO:0000313" key="2">
    <source>
        <dbReference type="EMBL" id="KNY26588.1"/>
    </source>
</evidence>
<dbReference type="PANTHER" id="PTHR12526">
    <property type="entry name" value="GLYCOSYLTRANSFERASE"/>
    <property type="match status" value="1"/>
</dbReference>
<dbReference type="STRING" id="398512.Bccel_1853"/>
<dbReference type="Pfam" id="PF00534">
    <property type="entry name" value="Glycos_transf_1"/>
    <property type="match status" value="1"/>
</dbReference>
<dbReference type="GO" id="GO:0016757">
    <property type="term" value="F:glycosyltransferase activity"/>
    <property type="evidence" value="ECO:0007669"/>
    <property type="project" value="InterPro"/>
</dbReference>
<accession>A0A0L6JLF4</accession>
<dbReference type="Gene3D" id="3.40.50.2000">
    <property type="entry name" value="Glycogen Phosphorylase B"/>
    <property type="match status" value="2"/>
</dbReference>
<name>A0A0L6JLF4_9FIRM</name>
<dbReference type="eggNOG" id="COG0438">
    <property type="taxonomic scope" value="Bacteria"/>
</dbReference>
<dbReference type="SUPFAM" id="SSF53756">
    <property type="entry name" value="UDP-Glycosyltransferase/glycogen phosphorylase"/>
    <property type="match status" value="1"/>
</dbReference>
<dbReference type="OrthoDB" id="9806653at2"/>
<evidence type="ECO:0000313" key="3">
    <source>
        <dbReference type="Proteomes" id="UP000036923"/>
    </source>
</evidence>
<gene>
    <name evidence="2" type="ORF">Bccel_1853</name>
</gene>
<dbReference type="RefSeq" id="WP_036938010.1">
    <property type="nucleotide sequence ID" value="NZ_JQKC01000006.1"/>
</dbReference>
<dbReference type="EMBL" id="LGTC01000001">
    <property type="protein sequence ID" value="KNY26588.1"/>
    <property type="molecule type" value="Genomic_DNA"/>
</dbReference>